<organism evidence="1 2">
    <name type="scientific">Parasponia andersonii</name>
    <name type="common">Sponia andersonii</name>
    <dbReference type="NCBI Taxonomy" id="3476"/>
    <lineage>
        <taxon>Eukaryota</taxon>
        <taxon>Viridiplantae</taxon>
        <taxon>Streptophyta</taxon>
        <taxon>Embryophyta</taxon>
        <taxon>Tracheophyta</taxon>
        <taxon>Spermatophyta</taxon>
        <taxon>Magnoliopsida</taxon>
        <taxon>eudicotyledons</taxon>
        <taxon>Gunneridae</taxon>
        <taxon>Pentapetalae</taxon>
        <taxon>rosids</taxon>
        <taxon>fabids</taxon>
        <taxon>Rosales</taxon>
        <taxon>Cannabaceae</taxon>
        <taxon>Parasponia</taxon>
    </lineage>
</organism>
<dbReference type="EMBL" id="JXTB01000004">
    <property type="protein sequence ID" value="PON79432.1"/>
    <property type="molecule type" value="Genomic_DNA"/>
</dbReference>
<dbReference type="Proteomes" id="UP000237105">
    <property type="component" value="Unassembled WGS sequence"/>
</dbReference>
<proteinExistence type="predicted"/>
<evidence type="ECO:0000313" key="2">
    <source>
        <dbReference type="Proteomes" id="UP000237105"/>
    </source>
</evidence>
<dbReference type="OrthoDB" id="10382197at2759"/>
<dbReference type="AlphaFoldDB" id="A0A2P5E1L7"/>
<accession>A0A2P5E1L7</accession>
<gene>
    <name evidence="1" type="ORF">PanWU01x14_011670</name>
</gene>
<comment type="caution">
    <text evidence="1">The sequence shown here is derived from an EMBL/GenBank/DDBJ whole genome shotgun (WGS) entry which is preliminary data.</text>
</comment>
<reference evidence="2" key="1">
    <citation type="submission" date="2016-06" db="EMBL/GenBank/DDBJ databases">
        <title>Parallel loss of symbiosis genes in relatives of nitrogen-fixing non-legume Parasponia.</title>
        <authorList>
            <person name="Van Velzen R."/>
            <person name="Holmer R."/>
            <person name="Bu F."/>
            <person name="Rutten L."/>
            <person name="Van Zeijl A."/>
            <person name="Liu W."/>
            <person name="Santuari L."/>
            <person name="Cao Q."/>
            <person name="Sharma T."/>
            <person name="Shen D."/>
            <person name="Roswanjaya Y."/>
            <person name="Wardhani T."/>
            <person name="Kalhor M.S."/>
            <person name="Jansen J."/>
            <person name="Van den Hoogen J."/>
            <person name="Gungor B."/>
            <person name="Hartog M."/>
            <person name="Hontelez J."/>
            <person name="Verver J."/>
            <person name="Yang W.-C."/>
            <person name="Schijlen E."/>
            <person name="Repin R."/>
            <person name="Schilthuizen M."/>
            <person name="Schranz E."/>
            <person name="Heidstra R."/>
            <person name="Miyata K."/>
            <person name="Fedorova E."/>
            <person name="Kohlen W."/>
            <person name="Bisseling T."/>
            <person name="Smit S."/>
            <person name="Geurts R."/>
        </authorList>
    </citation>
    <scope>NUCLEOTIDE SEQUENCE [LARGE SCALE GENOMIC DNA]</scope>
    <source>
        <strain evidence="2">cv. WU1-14</strain>
    </source>
</reference>
<name>A0A2P5E1L7_PARAD</name>
<protein>
    <submittedName>
        <fullName evidence="1">Uncharacterized protein</fullName>
    </submittedName>
</protein>
<keyword evidence="2" id="KW-1185">Reference proteome</keyword>
<sequence>MRIRRIVVGFHSLAVCEERDKETEANQVFSTLWKIILKFGVVAFLGTEVSSLKLMSCI</sequence>
<evidence type="ECO:0000313" key="1">
    <source>
        <dbReference type="EMBL" id="PON79432.1"/>
    </source>
</evidence>